<feature type="compositionally biased region" description="Basic and acidic residues" evidence="3">
    <location>
        <begin position="748"/>
        <end position="761"/>
    </location>
</feature>
<dbReference type="InterPro" id="IPR001452">
    <property type="entry name" value="SH3_domain"/>
</dbReference>
<dbReference type="OrthoDB" id="207120at2759"/>
<feature type="compositionally biased region" description="Low complexity" evidence="3">
    <location>
        <begin position="276"/>
        <end position="287"/>
    </location>
</feature>
<dbReference type="InterPro" id="IPR050670">
    <property type="entry name" value="STAM"/>
</dbReference>
<protein>
    <recommendedName>
        <fullName evidence="4">SH3 domain-containing protein</fullName>
    </recommendedName>
</protein>
<dbReference type="Gene3D" id="2.30.30.40">
    <property type="entry name" value="SH3 Domains"/>
    <property type="match status" value="1"/>
</dbReference>
<feature type="compositionally biased region" description="Acidic residues" evidence="3">
    <location>
        <begin position="514"/>
        <end position="523"/>
    </location>
</feature>
<feature type="compositionally biased region" description="Basic and acidic residues" evidence="3">
    <location>
        <begin position="233"/>
        <end position="256"/>
    </location>
</feature>
<dbReference type="GeneID" id="25326333"/>
<feature type="compositionally biased region" description="Basic and acidic residues" evidence="3">
    <location>
        <begin position="264"/>
        <end position="275"/>
    </location>
</feature>
<feature type="compositionally biased region" description="Pro residues" evidence="3">
    <location>
        <begin position="577"/>
        <end position="607"/>
    </location>
</feature>
<feature type="compositionally biased region" description="Acidic residues" evidence="3">
    <location>
        <begin position="413"/>
        <end position="432"/>
    </location>
</feature>
<gene>
    <name evidence="5" type="ORF">PV05_04425</name>
</gene>
<reference evidence="5 6" key="1">
    <citation type="submission" date="2015-01" db="EMBL/GenBank/DDBJ databases">
        <title>The Genome Sequence of Exophiala xenobiotica CBS118157.</title>
        <authorList>
            <consortium name="The Broad Institute Genomics Platform"/>
            <person name="Cuomo C."/>
            <person name="de Hoog S."/>
            <person name="Gorbushina A."/>
            <person name="Stielow B."/>
            <person name="Teixiera M."/>
            <person name="Abouelleil A."/>
            <person name="Chapman S.B."/>
            <person name="Priest M."/>
            <person name="Young S.K."/>
            <person name="Wortman J."/>
            <person name="Nusbaum C."/>
            <person name="Birren B."/>
        </authorList>
    </citation>
    <scope>NUCLEOTIDE SEQUENCE [LARGE SCALE GENOMIC DNA]</scope>
    <source>
        <strain evidence="5 6">CBS 118157</strain>
    </source>
</reference>
<dbReference type="HOGENOM" id="CLU_003021_1_0_1"/>
<dbReference type="PROSITE" id="PS50002">
    <property type="entry name" value="SH3"/>
    <property type="match status" value="1"/>
</dbReference>
<keyword evidence="6" id="KW-1185">Reference proteome</keyword>
<feature type="compositionally biased region" description="Pro residues" evidence="3">
    <location>
        <begin position="782"/>
        <end position="803"/>
    </location>
</feature>
<dbReference type="STRING" id="348802.A0A0D2F6U1"/>
<feature type="compositionally biased region" description="Acidic residues" evidence="3">
    <location>
        <begin position="371"/>
        <end position="389"/>
    </location>
</feature>
<evidence type="ECO:0000256" key="1">
    <source>
        <dbReference type="ARBA" id="ARBA00022443"/>
    </source>
</evidence>
<feature type="compositionally biased region" description="Basic and acidic residues" evidence="3">
    <location>
        <begin position="390"/>
        <end position="405"/>
    </location>
</feature>
<evidence type="ECO:0000313" key="6">
    <source>
        <dbReference type="Proteomes" id="UP000054342"/>
    </source>
</evidence>
<feature type="compositionally biased region" description="Gly residues" evidence="3">
    <location>
        <begin position="449"/>
        <end position="465"/>
    </location>
</feature>
<sequence length="1203" mass="130260">MPTVPFKVKAVFEYKSEEPDDLNFENGQIITVTAEEDEDWYAGAYVNSSGEKIEGIFPKNFVEKYEPAIPTRPSRAPKRAPAQDASEPVPEHLPESPAPQAVLPAVEPVHPSPLEEAGPPKELSDRLHLVKEEAPESSSAPKPAAPPSPTSTLKSPPPPSTSKPPPPVAEKPTSSSFKDRIAAFNKPAAAPITPFKPGGGAGTGFIKKPFVAPPPSRNAYVPPPREQPVQKPYRREEEDTSLHEQETNEKAEHPVAQEEPEAEDQPKPQSLKDRIALLQKQQLEQAARNAEKKDKPKKPPKKRVEPTETIEEPAPAEPSVPMPSTDDVPRRQSVELAEDESDRAPPSRRATGLTGVTPQPQPVRELVSDTNDADDSGAGDDEDAQETSTEEERPKSKGVDKRIVETTKQPAADEADQEDDEEEDDQEEEEDPEVRRRRELRERMAKMSGGMGMMGMFGPPGGMGSAGTRKPKPAESTKPSETQPQEEPQERAAPIRIMALPGMSNAAPTRHEEPAEDSGDEDTAQPTPQESVAHGDHNDHVPHPLERRSTDRPAPPPPQDRAAPPAPPRETRVAAAAPPPPPAATRPMPPVPQSPTSRPPPPLPPAAPTSGDARADDEDDGESDLSEEDKIPMKSPGADTPTSPSGVPPHPPLRVAESPNLETNDFTTAPAADKRTSRPPPPVPVSPTAAAPQTRAPPPPPPGFPSRRSTSDSRGLNVPQPQAADVSDEDEVTEYDGDYDTDIASSAKHKDALKAHNRDSSLDEGVLTDDAMKSPKNLPTRAAPPMPPVPAPAPREVPPPSQPVPNRRSSMDAPRAAPPPVPPSKGGDDEEYDPYRYSAPHHGPSAHPSRNQYSNRLQSPKEELEEEDLYGASSPQGYMRPHPAERSAPPPPPERTEYTQPSTGFAPPPPSGSPRGSLDVKRSGTVSRRSIEQSRTSSEQGYIAHDLDLGRGTMWWTQDNMPPPSLQGRSDVLFEMESSSSTKRGGRNTISKDVYVLYMDYSQTTINASFDAVDPSHVTLEQKHERPPPPPRRDQLENASAQYGTQIAKAAAGMVGSSVADGSAQGLVHELLRPHSTALLPIGSRAYGALVYANLGNASTQQYDEIRPGDIVTFRNARFAGHKGSLHAKYSMDVGKPEHVAVVAEWDGTKKKIRALEQGRDLEKGKKPKVREESFKVGDLKSGEVMVWRVMPRTWVGWDAGKS</sequence>
<dbReference type="PANTHER" id="PTHR45929:SF6">
    <property type="entry name" value="SH3 DOMAIN PROTEIN (AFU_ORTHOLOGUE AFUA_2G10320)"/>
    <property type="match status" value="1"/>
</dbReference>
<feature type="compositionally biased region" description="Acidic residues" evidence="3">
    <location>
        <begin position="615"/>
        <end position="627"/>
    </location>
</feature>
<evidence type="ECO:0000256" key="2">
    <source>
        <dbReference type="PROSITE-ProRule" id="PRU00192"/>
    </source>
</evidence>
<dbReference type="Proteomes" id="UP000054342">
    <property type="component" value="Unassembled WGS sequence"/>
</dbReference>
<feature type="region of interest" description="Disordered" evidence="3">
    <location>
        <begin position="68"/>
        <end position="941"/>
    </location>
</feature>
<dbReference type="RefSeq" id="XP_013316278.1">
    <property type="nucleotide sequence ID" value="XM_013460824.1"/>
</dbReference>
<dbReference type="SUPFAM" id="SSF50044">
    <property type="entry name" value="SH3-domain"/>
    <property type="match status" value="1"/>
</dbReference>
<dbReference type="SMART" id="SM00326">
    <property type="entry name" value="SH3"/>
    <property type="match status" value="1"/>
</dbReference>
<name>A0A0D2F6U1_9EURO</name>
<feature type="compositionally biased region" description="Polar residues" evidence="3">
    <location>
        <begin position="924"/>
        <end position="940"/>
    </location>
</feature>
<organism evidence="5 6">
    <name type="scientific">Exophiala xenobiotica</name>
    <dbReference type="NCBI Taxonomy" id="348802"/>
    <lineage>
        <taxon>Eukaryota</taxon>
        <taxon>Fungi</taxon>
        <taxon>Dikarya</taxon>
        <taxon>Ascomycota</taxon>
        <taxon>Pezizomycotina</taxon>
        <taxon>Eurotiomycetes</taxon>
        <taxon>Chaetothyriomycetidae</taxon>
        <taxon>Chaetothyriales</taxon>
        <taxon>Herpotrichiellaceae</taxon>
        <taxon>Exophiala</taxon>
    </lineage>
</organism>
<feature type="compositionally biased region" description="Acidic residues" evidence="3">
    <location>
        <begin position="726"/>
        <end position="741"/>
    </location>
</feature>
<feature type="compositionally biased region" description="Basic and acidic residues" evidence="3">
    <location>
        <begin position="533"/>
        <end position="551"/>
    </location>
</feature>
<feature type="compositionally biased region" description="Polar residues" evidence="3">
    <location>
        <begin position="848"/>
        <end position="858"/>
    </location>
</feature>
<dbReference type="Pfam" id="PF25459">
    <property type="entry name" value="AIM3_BBC1_C"/>
    <property type="match status" value="1"/>
</dbReference>
<keyword evidence="1 2" id="KW-0728">SH3 domain</keyword>
<dbReference type="InterPro" id="IPR035552">
    <property type="entry name" value="Mti1_SH3"/>
</dbReference>
<dbReference type="InterPro" id="IPR036028">
    <property type="entry name" value="SH3-like_dom_sf"/>
</dbReference>
<dbReference type="EMBL" id="KN847319">
    <property type="protein sequence ID" value="KIW55694.1"/>
    <property type="molecule type" value="Genomic_DNA"/>
</dbReference>
<feature type="compositionally biased region" description="Basic and acidic residues" evidence="3">
    <location>
        <begin position="433"/>
        <end position="445"/>
    </location>
</feature>
<accession>A0A0D2F6U1</accession>
<feature type="domain" description="SH3" evidence="4">
    <location>
        <begin position="3"/>
        <end position="67"/>
    </location>
</feature>
<evidence type="ECO:0000259" key="4">
    <source>
        <dbReference type="PROSITE" id="PS50002"/>
    </source>
</evidence>
<dbReference type="Pfam" id="PF07653">
    <property type="entry name" value="SH3_2"/>
    <property type="match status" value="1"/>
</dbReference>
<feature type="compositionally biased region" description="Basic and acidic residues" evidence="3">
    <location>
        <begin position="118"/>
        <end position="134"/>
    </location>
</feature>
<feature type="compositionally biased region" description="Pro residues" evidence="3">
    <location>
        <begin position="553"/>
        <end position="568"/>
    </location>
</feature>
<proteinExistence type="predicted"/>
<dbReference type="AlphaFoldDB" id="A0A0D2F6U1"/>
<dbReference type="InterPro" id="IPR057402">
    <property type="entry name" value="AIM3_BBC1_C"/>
</dbReference>
<feature type="compositionally biased region" description="Pro residues" evidence="3">
    <location>
        <begin position="211"/>
        <end position="226"/>
    </location>
</feature>
<feature type="compositionally biased region" description="Pro residues" evidence="3">
    <location>
        <begin position="695"/>
        <end position="704"/>
    </location>
</feature>
<dbReference type="CDD" id="cd11887">
    <property type="entry name" value="SH3_Bbc1"/>
    <property type="match status" value="1"/>
</dbReference>
<evidence type="ECO:0000313" key="5">
    <source>
        <dbReference type="EMBL" id="KIW55694.1"/>
    </source>
</evidence>
<evidence type="ECO:0000256" key="3">
    <source>
        <dbReference type="SAM" id="MobiDB-lite"/>
    </source>
</evidence>
<dbReference type="PANTHER" id="PTHR45929">
    <property type="entry name" value="JAK PATHWAY SIGNAL TRANSDUCTION ADAPTOR MOLECULE"/>
    <property type="match status" value="1"/>
</dbReference>
<feature type="compositionally biased region" description="Pro residues" evidence="3">
    <location>
        <begin position="143"/>
        <end position="169"/>
    </location>
</feature>